<organism evidence="1 2">
    <name type="scientific">Mycolicibacterium chlorophenolicum</name>
    <dbReference type="NCBI Taxonomy" id="37916"/>
    <lineage>
        <taxon>Bacteria</taxon>
        <taxon>Bacillati</taxon>
        <taxon>Actinomycetota</taxon>
        <taxon>Actinomycetes</taxon>
        <taxon>Mycobacteriales</taxon>
        <taxon>Mycobacteriaceae</taxon>
        <taxon>Mycolicibacterium</taxon>
    </lineage>
</organism>
<accession>A0A0J6WKZ1</accession>
<dbReference type="RefSeq" id="WP_048469186.1">
    <property type="nucleotide sequence ID" value="NZ_JYNL01000009.1"/>
</dbReference>
<dbReference type="Proteomes" id="UP000036513">
    <property type="component" value="Unassembled WGS sequence"/>
</dbReference>
<dbReference type="PATRIC" id="fig|37916.4.peg.1194"/>
<proteinExistence type="predicted"/>
<evidence type="ECO:0000313" key="1">
    <source>
        <dbReference type="EMBL" id="KMO82678.1"/>
    </source>
</evidence>
<keyword evidence="2" id="KW-1185">Reference proteome</keyword>
<comment type="caution">
    <text evidence="1">The sequence shown here is derived from an EMBL/GenBank/DDBJ whole genome shotgun (WGS) entry which is preliminary data.</text>
</comment>
<protein>
    <submittedName>
        <fullName evidence="1">Uncharacterized protein</fullName>
    </submittedName>
</protein>
<dbReference type="EMBL" id="JYNL01000009">
    <property type="protein sequence ID" value="KMO82678.1"/>
    <property type="molecule type" value="Genomic_DNA"/>
</dbReference>
<dbReference type="STRING" id="37916.MCHLDSM_01301"/>
<name>A0A0J6WKZ1_9MYCO</name>
<sequence length="93" mass="10373">MSRTYESISPHDFKLGDVISHYGMRLRIATEPRESTIHPIDEASPTISAQAVIENWDEVKDFVGNLAEVDANGNRMVTVQGNGRARYSREVPA</sequence>
<evidence type="ECO:0000313" key="2">
    <source>
        <dbReference type="Proteomes" id="UP000036513"/>
    </source>
</evidence>
<gene>
    <name evidence="1" type="ORF">MCHLDSM_01301</name>
</gene>
<dbReference type="AlphaFoldDB" id="A0A0J6WKZ1"/>
<reference evidence="1 2" key="1">
    <citation type="journal article" date="2015" name="Genome Biol. Evol.">
        <title>Characterization of Three Mycobacterium spp. with Potential Use in Bioremediation by Genome Sequencing and Comparative Genomics.</title>
        <authorList>
            <person name="Das S."/>
            <person name="Pettersson B.M."/>
            <person name="Behra P.R."/>
            <person name="Ramesh M."/>
            <person name="Dasgupta S."/>
            <person name="Bhattacharya A."/>
            <person name="Kirsebom L.A."/>
        </authorList>
    </citation>
    <scope>NUCLEOTIDE SEQUENCE [LARGE SCALE GENOMIC DNA]</scope>
    <source>
        <strain evidence="1 2">DSM 43826</strain>
    </source>
</reference>